<proteinExistence type="predicted"/>
<dbReference type="InterPro" id="IPR050570">
    <property type="entry name" value="Cell_wall_metabolism_enzyme"/>
</dbReference>
<keyword evidence="3" id="KW-1185">Reference proteome</keyword>
<dbReference type="InterPro" id="IPR011055">
    <property type="entry name" value="Dup_hybrid_motif"/>
</dbReference>
<feature type="domain" description="M23ase beta-sheet core" evidence="1">
    <location>
        <begin position="191"/>
        <end position="285"/>
    </location>
</feature>
<dbReference type="InterPro" id="IPR016047">
    <property type="entry name" value="M23ase_b-sheet_dom"/>
</dbReference>
<dbReference type="Gene3D" id="2.70.70.10">
    <property type="entry name" value="Glucose Permease (Domain IIA)"/>
    <property type="match status" value="1"/>
</dbReference>
<accession>A0ABN7Z2S9</accession>
<dbReference type="PANTHER" id="PTHR21666">
    <property type="entry name" value="PEPTIDASE-RELATED"/>
    <property type="match status" value="1"/>
</dbReference>
<gene>
    <name evidence="2" type="ORF">LMG32289_04025</name>
</gene>
<dbReference type="CDD" id="cd12797">
    <property type="entry name" value="M23_peptidase"/>
    <property type="match status" value="1"/>
</dbReference>
<dbReference type="EMBL" id="CAJZAG010000008">
    <property type="protein sequence ID" value="CAG9178362.1"/>
    <property type="molecule type" value="Genomic_DNA"/>
</dbReference>
<protein>
    <recommendedName>
        <fullName evidence="1">M23ase beta-sheet core domain-containing protein</fullName>
    </recommendedName>
</protein>
<dbReference type="PANTHER" id="PTHR21666:SF291">
    <property type="entry name" value="STAGE II SPORULATION PROTEIN Q"/>
    <property type="match status" value="1"/>
</dbReference>
<name>A0ABN7Z2S9_9BURK</name>
<reference evidence="2 3" key="1">
    <citation type="submission" date="2021-08" db="EMBL/GenBank/DDBJ databases">
        <authorList>
            <person name="Peeters C."/>
        </authorList>
    </citation>
    <scope>NUCLEOTIDE SEQUENCE [LARGE SCALE GENOMIC DNA]</scope>
    <source>
        <strain evidence="2 3">LMG 32289</strain>
    </source>
</reference>
<dbReference type="Pfam" id="PF01551">
    <property type="entry name" value="Peptidase_M23"/>
    <property type="match status" value="1"/>
</dbReference>
<dbReference type="Proteomes" id="UP000706525">
    <property type="component" value="Unassembled WGS sequence"/>
</dbReference>
<organism evidence="2 3">
    <name type="scientific">Cupriavidus pampae</name>
    <dbReference type="NCBI Taxonomy" id="659251"/>
    <lineage>
        <taxon>Bacteria</taxon>
        <taxon>Pseudomonadati</taxon>
        <taxon>Pseudomonadota</taxon>
        <taxon>Betaproteobacteria</taxon>
        <taxon>Burkholderiales</taxon>
        <taxon>Burkholderiaceae</taxon>
        <taxon>Cupriavidus</taxon>
    </lineage>
</organism>
<dbReference type="SUPFAM" id="SSF51261">
    <property type="entry name" value="Duplicated hybrid motif"/>
    <property type="match status" value="1"/>
</dbReference>
<evidence type="ECO:0000313" key="3">
    <source>
        <dbReference type="Proteomes" id="UP000706525"/>
    </source>
</evidence>
<evidence type="ECO:0000313" key="2">
    <source>
        <dbReference type="EMBL" id="CAG9178362.1"/>
    </source>
</evidence>
<sequence length="304" mass="32720">MQIIMVHPRGTRVVRFELTRLRAVLALTLMCALVAAAASGLTWQFASRGAGAAAVARDNDYLRENLAVMATRVGELQARMVRLDALGERVSGLAGISPQDFDFRHVPPRGGPERHARSAAAELTLPDLDTALKQLGEDADHRADYFNVIETTLQDRQLSDRRLPRVMPVATGYNASSFGARIDPFSGRRVQHDGVDFAAPGGTPIVAAAGGVVVAQEWHHEYGNMIDIDHGNGLKTRYAHVSRSLVKVGDLVRAGQNIAQVGSTGRSTGSHLHFEVHVNGQARNPAGFLMSATAPTPTDRAAIR</sequence>
<dbReference type="RefSeq" id="WP_223991509.1">
    <property type="nucleotide sequence ID" value="NZ_CAJZAG010000008.1"/>
</dbReference>
<comment type="caution">
    <text evidence="2">The sequence shown here is derived from an EMBL/GenBank/DDBJ whole genome shotgun (WGS) entry which is preliminary data.</text>
</comment>
<evidence type="ECO:0000259" key="1">
    <source>
        <dbReference type="Pfam" id="PF01551"/>
    </source>
</evidence>